<evidence type="ECO:0000313" key="2">
    <source>
        <dbReference type="EMBL" id="AEH61748.1"/>
    </source>
</evidence>
<dbReference type="InterPro" id="IPR003156">
    <property type="entry name" value="DHHA1_dom"/>
</dbReference>
<dbReference type="InterPro" id="IPR001667">
    <property type="entry name" value="DDH_dom"/>
</dbReference>
<dbReference type="AlphaFoldDB" id="F7XKH4"/>
<dbReference type="Pfam" id="PF02272">
    <property type="entry name" value="DHHA1"/>
    <property type="match status" value="1"/>
</dbReference>
<dbReference type="PANTHER" id="PTHR47618:SF1">
    <property type="entry name" value="BIFUNCTIONAL OLIGORIBONUCLEASE AND PAP PHOSPHATASE NRNA"/>
    <property type="match status" value="1"/>
</dbReference>
<dbReference type="GO" id="GO:0006813">
    <property type="term" value="P:potassium ion transport"/>
    <property type="evidence" value="ECO:0007669"/>
    <property type="project" value="InterPro"/>
</dbReference>
<protein>
    <submittedName>
        <fullName evidence="2">TrkA-N domain protein</fullName>
    </submittedName>
</protein>
<dbReference type="Gene3D" id="3.90.1640.10">
    <property type="entry name" value="inorganic pyrophosphatase (n-terminal core)"/>
    <property type="match status" value="1"/>
</dbReference>
<dbReference type="InterPro" id="IPR003148">
    <property type="entry name" value="RCK_N"/>
</dbReference>
<sequence>MSAVSKNSDPPAKARVKPTYLIIGSGSIGFTLAKELRELNKDLVLIDKEKQKVETLREEAYEAIVGDANDPDVLSSINLKNLTAILILTSDNEINKIALQNIKKVISPDVYCVSRASDVINKQEMETLGADYVFMPSKIVATALARSLERAESLKRGNRLSKWLKEISGKKLAIVVHDNPDPDAIASAVALKEIATNFDVDATILYHGEIGHQENKAFVNLLAIELEKMDEHDISRFDKVALVDCTLPGSNNQLPPETPIGVVIDHHPTGEIEIEAEYADLRPNVGSTSTILTKYLQELNINIERELATALLYGIRTDTHDFKRNTDASDLSAASFLYPLSDHELLDQLERPSMSIETLDILGEAINSRQVIGSYLLSNVGNVRDRDALPQAADYLLNLEGIATTIAFGVSEDRIFISGRTNDIRINLGEVMKEAFGDEYAGGHATAAAAQIPLGVFSAAKDRQTLLRLVNESVVKKFLKVVGVEESEE</sequence>
<dbReference type="InterPro" id="IPR038763">
    <property type="entry name" value="DHH_sf"/>
</dbReference>
<gene>
    <name evidence="2" type="ordered locus">Mzhil_1913</name>
</gene>
<dbReference type="PROSITE" id="PS51201">
    <property type="entry name" value="RCK_N"/>
    <property type="match status" value="1"/>
</dbReference>
<dbReference type="SUPFAM" id="SSF64182">
    <property type="entry name" value="DHH phosphoesterases"/>
    <property type="match status" value="1"/>
</dbReference>
<reference evidence="2" key="1">
    <citation type="submission" date="2010-07" db="EMBL/GenBank/DDBJ databases">
        <title>The complete genome of Methanosalsum zhilinae DSM 4017.</title>
        <authorList>
            <consortium name="US DOE Joint Genome Institute (JGI-PGF)"/>
            <person name="Lucas S."/>
            <person name="Copeland A."/>
            <person name="Lapidus A."/>
            <person name="Glavina del Rio T."/>
            <person name="Dalin E."/>
            <person name="Tice H."/>
            <person name="Bruce D."/>
            <person name="Goodwin L."/>
            <person name="Pitluck S."/>
            <person name="Kyrpides N."/>
            <person name="Mavromatis K."/>
            <person name="Ovchinnikova G."/>
            <person name="Daligault H."/>
            <person name="Detter J.C."/>
            <person name="Han C."/>
            <person name="Tapia R."/>
            <person name="Larimer F."/>
            <person name="Land M."/>
            <person name="Hauser L."/>
            <person name="Markowitz V."/>
            <person name="Cheng J.-F."/>
            <person name="Hugenholtz P."/>
            <person name="Woyke T."/>
            <person name="Wu D."/>
            <person name="Spring S."/>
            <person name="Schueler E."/>
            <person name="Brambilla E."/>
            <person name="Klenk H.-P."/>
            <person name="Eisen J.A."/>
        </authorList>
    </citation>
    <scope>NUCLEOTIDE SEQUENCE</scope>
    <source>
        <strain evidence="2">DSM 4017</strain>
    </source>
</reference>
<dbReference type="STRING" id="679901.Mzhil_1913"/>
<dbReference type="Pfam" id="PF01368">
    <property type="entry name" value="DHH"/>
    <property type="match status" value="1"/>
</dbReference>
<dbReference type="Pfam" id="PF02254">
    <property type="entry name" value="TrkA_N"/>
    <property type="match status" value="1"/>
</dbReference>
<dbReference type="Gene3D" id="3.10.310.30">
    <property type="match status" value="1"/>
</dbReference>
<dbReference type="InterPro" id="IPR036291">
    <property type="entry name" value="NAD(P)-bd_dom_sf"/>
</dbReference>
<dbReference type="KEGG" id="mzh:Mzhil_1913"/>
<dbReference type="EMBL" id="CP002101">
    <property type="protein sequence ID" value="AEH61748.1"/>
    <property type="molecule type" value="Genomic_DNA"/>
</dbReference>
<dbReference type="Proteomes" id="UP000006622">
    <property type="component" value="Chromosome"/>
</dbReference>
<dbReference type="HOGENOM" id="CLU_046377_1_1_2"/>
<dbReference type="Gene3D" id="3.40.50.720">
    <property type="entry name" value="NAD(P)-binding Rossmann-like Domain"/>
    <property type="match status" value="1"/>
</dbReference>
<keyword evidence="3" id="KW-1185">Reference proteome</keyword>
<accession>F7XKH4</accession>
<dbReference type="GeneID" id="10823557"/>
<dbReference type="RefSeq" id="WP_013899184.1">
    <property type="nucleotide sequence ID" value="NC_015676.1"/>
</dbReference>
<proteinExistence type="predicted"/>
<dbReference type="GO" id="GO:0003676">
    <property type="term" value="F:nucleic acid binding"/>
    <property type="evidence" value="ECO:0007669"/>
    <property type="project" value="InterPro"/>
</dbReference>
<dbReference type="InterPro" id="IPR051319">
    <property type="entry name" value="Oligoribo/pAp-PDE_c-di-AMP_PDE"/>
</dbReference>
<feature type="domain" description="RCK N-terminal" evidence="1">
    <location>
        <begin position="17"/>
        <end position="134"/>
    </location>
</feature>
<organism evidence="2 3">
    <name type="scientific">Methanosalsum zhilinae (strain DSM 4017 / NBRC 107636 / OCM 62 / WeN5)</name>
    <name type="common">Methanohalophilus zhilinae</name>
    <dbReference type="NCBI Taxonomy" id="679901"/>
    <lineage>
        <taxon>Archaea</taxon>
        <taxon>Methanobacteriati</taxon>
        <taxon>Methanobacteriota</taxon>
        <taxon>Stenosarchaea group</taxon>
        <taxon>Methanomicrobia</taxon>
        <taxon>Methanosarcinales</taxon>
        <taxon>Methanosarcinaceae</taxon>
        <taxon>Methanosalsum</taxon>
    </lineage>
</organism>
<evidence type="ECO:0000259" key="1">
    <source>
        <dbReference type="PROSITE" id="PS51201"/>
    </source>
</evidence>
<dbReference type="OrthoDB" id="350705at2157"/>
<dbReference type="PANTHER" id="PTHR47618">
    <property type="entry name" value="BIFUNCTIONAL OLIGORIBONUCLEASE AND PAP PHOSPHATASE NRNA"/>
    <property type="match status" value="1"/>
</dbReference>
<name>F7XKH4_METZD</name>
<evidence type="ECO:0000313" key="3">
    <source>
        <dbReference type="Proteomes" id="UP000006622"/>
    </source>
</evidence>
<dbReference type="SUPFAM" id="SSF51735">
    <property type="entry name" value="NAD(P)-binding Rossmann-fold domains"/>
    <property type="match status" value="1"/>
</dbReference>